<evidence type="ECO:0000313" key="2">
    <source>
        <dbReference type="Proteomes" id="UP000812440"/>
    </source>
</evidence>
<comment type="caution">
    <text evidence="1">The sequence shown here is derived from an EMBL/GenBank/DDBJ whole genome shotgun (WGS) entry which is preliminary data.</text>
</comment>
<proteinExistence type="predicted"/>
<name>A0A8T2K0B5_9PIPI</name>
<dbReference type="EMBL" id="JAACNH010000003">
    <property type="protein sequence ID" value="KAG8449080.1"/>
    <property type="molecule type" value="Genomic_DNA"/>
</dbReference>
<dbReference type="OrthoDB" id="420519at2759"/>
<sequence length="96" mass="11024">AWTYGDPRKVIYPTDSKGQFCGQAGTPNENKPFLFYFNIMKCASPMVLLEFQCPTTQICVEKCPDKFLTYLSVATSQENMGYYKQFCRDGFNNFAK</sequence>
<dbReference type="Proteomes" id="UP000812440">
    <property type="component" value="Chromosome 8_10"/>
</dbReference>
<reference evidence="1" key="1">
    <citation type="thesis" date="2020" institute="ProQuest LLC" country="789 East Eisenhower Parkway, Ann Arbor, MI, USA">
        <title>Comparative Genomics and Chromosome Evolution.</title>
        <authorList>
            <person name="Mudd A.B."/>
        </authorList>
    </citation>
    <scope>NUCLEOTIDE SEQUENCE</scope>
    <source>
        <strain evidence="1">Female2</strain>
        <tissue evidence="1">Blood</tissue>
    </source>
</reference>
<protein>
    <submittedName>
        <fullName evidence="1">Uncharacterized protein</fullName>
    </submittedName>
</protein>
<feature type="non-terminal residue" evidence="1">
    <location>
        <position position="96"/>
    </location>
</feature>
<accession>A0A8T2K0B5</accession>
<feature type="non-terminal residue" evidence="1">
    <location>
        <position position="1"/>
    </location>
</feature>
<evidence type="ECO:0000313" key="1">
    <source>
        <dbReference type="EMBL" id="KAG8449080.1"/>
    </source>
</evidence>
<organism evidence="1 2">
    <name type="scientific">Hymenochirus boettgeri</name>
    <name type="common">Congo dwarf clawed frog</name>
    <dbReference type="NCBI Taxonomy" id="247094"/>
    <lineage>
        <taxon>Eukaryota</taxon>
        <taxon>Metazoa</taxon>
        <taxon>Chordata</taxon>
        <taxon>Craniata</taxon>
        <taxon>Vertebrata</taxon>
        <taxon>Euteleostomi</taxon>
        <taxon>Amphibia</taxon>
        <taxon>Batrachia</taxon>
        <taxon>Anura</taxon>
        <taxon>Pipoidea</taxon>
        <taxon>Pipidae</taxon>
        <taxon>Pipinae</taxon>
        <taxon>Hymenochirus</taxon>
    </lineage>
</organism>
<dbReference type="AlphaFoldDB" id="A0A8T2K0B5"/>
<gene>
    <name evidence="1" type="ORF">GDO86_015942</name>
</gene>
<keyword evidence="2" id="KW-1185">Reference proteome</keyword>